<dbReference type="Proteomes" id="UP000299102">
    <property type="component" value="Unassembled WGS sequence"/>
</dbReference>
<reference evidence="1 2" key="1">
    <citation type="journal article" date="2019" name="Commun. Biol.">
        <title>The bagworm genome reveals a unique fibroin gene that provides high tensile strength.</title>
        <authorList>
            <person name="Kono N."/>
            <person name="Nakamura H."/>
            <person name="Ohtoshi R."/>
            <person name="Tomita M."/>
            <person name="Numata K."/>
            <person name="Arakawa K."/>
        </authorList>
    </citation>
    <scope>NUCLEOTIDE SEQUENCE [LARGE SCALE GENOMIC DNA]</scope>
</reference>
<keyword evidence="2" id="KW-1185">Reference proteome</keyword>
<sequence>MAAKRLRGACGASGVGLTRFGNIVQVGYRHKQTRGIGKFQEIAHPFIAHATLSAPTLARTRTRPRGSARAHIDCKIPNAEIDEV</sequence>
<name>A0A4C1T360_EUMVA</name>
<gene>
    <name evidence="1" type="ORF">EVAR_78312_1</name>
</gene>
<evidence type="ECO:0000313" key="1">
    <source>
        <dbReference type="EMBL" id="GBP08939.1"/>
    </source>
</evidence>
<evidence type="ECO:0000313" key="2">
    <source>
        <dbReference type="Proteomes" id="UP000299102"/>
    </source>
</evidence>
<proteinExistence type="predicted"/>
<comment type="caution">
    <text evidence="1">The sequence shown here is derived from an EMBL/GenBank/DDBJ whole genome shotgun (WGS) entry which is preliminary data.</text>
</comment>
<protein>
    <submittedName>
        <fullName evidence="1">Uncharacterized protein</fullName>
    </submittedName>
</protein>
<dbReference type="AlphaFoldDB" id="A0A4C1T360"/>
<organism evidence="1 2">
    <name type="scientific">Eumeta variegata</name>
    <name type="common">Bagworm moth</name>
    <name type="synonym">Eumeta japonica</name>
    <dbReference type="NCBI Taxonomy" id="151549"/>
    <lineage>
        <taxon>Eukaryota</taxon>
        <taxon>Metazoa</taxon>
        <taxon>Ecdysozoa</taxon>
        <taxon>Arthropoda</taxon>
        <taxon>Hexapoda</taxon>
        <taxon>Insecta</taxon>
        <taxon>Pterygota</taxon>
        <taxon>Neoptera</taxon>
        <taxon>Endopterygota</taxon>
        <taxon>Lepidoptera</taxon>
        <taxon>Glossata</taxon>
        <taxon>Ditrysia</taxon>
        <taxon>Tineoidea</taxon>
        <taxon>Psychidae</taxon>
        <taxon>Oiketicinae</taxon>
        <taxon>Eumeta</taxon>
    </lineage>
</organism>
<accession>A0A4C1T360</accession>
<dbReference type="EMBL" id="BGZK01000033">
    <property type="protein sequence ID" value="GBP08939.1"/>
    <property type="molecule type" value="Genomic_DNA"/>
</dbReference>